<dbReference type="SMART" id="SM00086">
    <property type="entry name" value="PAC"/>
    <property type="match status" value="2"/>
</dbReference>
<dbReference type="Gene3D" id="3.30.450.20">
    <property type="entry name" value="PAS domain"/>
    <property type="match status" value="2"/>
</dbReference>
<dbReference type="EMBL" id="JAHQXE010000003">
    <property type="protein sequence ID" value="MBV0902159.1"/>
    <property type="molecule type" value="Genomic_DNA"/>
</dbReference>
<dbReference type="InterPro" id="IPR000014">
    <property type="entry name" value="PAS"/>
</dbReference>
<dbReference type="PRINTS" id="PR00344">
    <property type="entry name" value="BCTRLSENSOR"/>
</dbReference>
<dbReference type="CDD" id="cd00130">
    <property type="entry name" value="PAS"/>
    <property type="match status" value="2"/>
</dbReference>
<dbReference type="SUPFAM" id="SSF55785">
    <property type="entry name" value="PYP-like sensor domain (PAS domain)"/>
    <property type="match status" value="2"/>
</dbReference>
<dbReference type="InterPro" id="IPR036097">
    <property type="entry name" value="HisK_dim/P_sf"/>
</dbReference>
<dbReference type="SMART" id="SM00091">
    <property type="entry name" value="PAS"/>
    <property type="match status" value="2"/>
</dbReference>
<dbReference type="InterPro" id="IPR001610">
    <property type="entry name" value="PAC"/>
</dbReference>
<dbReference type="PANTHER" id="PTHR43711">
    <property type="entry name" value="TWO-COMPONENT HISTIDINE KINASE"/>
    <property type="match status" value="1"/>
</dbReference>
<evidence type="ECO:0000256" key="2">
    <source>
        <dbReference type="ARBA" id="ARBA00012438"/>
    </source>
</evidence>
<evidence type="ECO:0000256" key="3">
    <source>
        <dbReference type="ARBA" id="ARBA00022553"/>
    </source>
</evidence>
<dbReference type="Pfam" id="PF08447">
    <property type="entry name" value="PAS_3"/>
    <property type="match status" value="1"/>
</dbReference>
<dbReference type="InterPro" id="IPR005467">
    <property type="entry name" value="His_kinase_dom"/>
</dbReference>
<evidence type="ECO:0000259" key="9">
    <source>
        <dbReference type="PROSITE" id="PS50113"/>
    </source>
</evidence>
<dbReference type="InterPro" id="IPR050736">
    <property type="entry name" value="Sensor_HK_Regulatory"/>
</dbReference>
<evidence type="ECO:0000259" key="8">
    <source>
        <dbReference type="PROSITE" id="PS50112"/>
    </source>
</evidence>
<feature type="domain" description="PAC" evidence="9">
    <location>
        <begin position="361"/>
        <end position="413"/>
    </location>
</feature>
<feature type="domain" description="PAS" evidence="8">
    <location>
        <begin position="277"/>
        <end position="352"/>
    </location>
</feature>
<dbReference type="NCBIfam" id="TIGR00229">
    <property type="entry name" value="sensory_box"/>
    <property type="match status" value="2"/>
</dbReference>
<dbReference type="Pfam" id="PF08448">
    <property type="entry name" value="PAS_4"/>
    <property type="match status" value="1"/>
</dbReference>
<comment type="caution">
    <text evidence="10">The sequence shown here is derived from an EMBL/GenBank/DDBJ whole genome shotgun (WGS) entry which is preliminary data.</text>
</comment>
<dbReference type="InterPro" id="IPR036890">
    <property type="entry name" value="HATPase_C_sf"/>
</dbReference>
<keyword evidence="11" id="KW-1185">Reference proteome</keyword>
<dbReference type="CDD" id="cd00075">
    <property type="entry name" value="HATPase"/>
    <property type="match status" value="1"/>
</dbReference>
<proteinExistence type="predicted"/>
<feature type="domain" description="Histidine kinase" evidence="7">
    <location>
        <begin position="424"/>
        <end position="615"/>
    </location>
</feature>
<dbReference type="PROSITE" id="PS50109">
    <property type="entry name" value="HIS_KIN"/>
    <property type="match status" value="1"/>
</dbReference>
<evidence type="ECO:0000256" key="5">
    <source>
        <dbReference type="ARBA" id="ARBA00022777"/>
    </source>
</evidence>
<dbReference type="InterPro" id="IPR000700">
    <property type="entry name" value="PAS-assoc_C"/>
</dbReference>
<name>A0AA41G284_9EURY</name>
<dbReference type="InterPro" id="IPR003594">
    <property type="entry name" value="HATPase_dom"/>
</dbReference>
<feature type="domain" description="PAC" evidence="9">
    <location>
        <begin position="226"/>
        <end position="276"/>
    </location>
</feature>
<reference evidence="10" key="1">
    <citation type="submission" date="2021-06" db="EMBL/GenBank/DDBJ databases">
        <title>New haloarchaea isolates fom saline soil.</title>
        <authorList>
            <person name="Duran-Viseras A."/>
            <person name="Sanchez-Porro C.S."/>
            <person name="Ventosa A."/>
        </authorList>
    </citation>
    <scope>NUCLEOTIDE SEQUENCE</scope>
    <source>
        <strain evidence="10">JCM 18369</strain>
    </source>
</reference>
<dbReference type="CDD" id="cd00082">
    <property type="entry name" value="HisKA"/>
    <property type="match status" value="1"/>
</dbReference>
<dbReference type="GO" id="GO:0000155">
    <property type="term" value="F:phosphorelay sensor kinase activity"/>
    <property type="evidence" value="ECO:0007669"/>
    <property type="project" value="InterPro"/>
</dbReference>
<evidence type="ECO:0000256" key="1">
    <source>
        <dbReference type="ARBA" id="ARBA00000085"/>
    </source>
</evidence>
<dbReference type="SMART" id="SM00388">
    <property type="entry name" value="HisKA"/>
    <property type="match status" value="1"/>
</dbReference>
<dbReference type="InterPro" id="IPR004358">
    <property type="entry name" value="Sig_transdc_His_kin-like_C"/>
</dbReference>
<protein>
    <recommendedName>
        <fullName evidence="2">histidine kinase</fullName>
        <ecNumber evidence="2">2.7.13.3</ecNumber>
    </recommendedName>
</protein>
<dbReference type="InterPro" id="IPR013656">
    <property type="entry name" value="PAS_4"/>
</dbReference>
<keyword evidence="4" id="KW-0808">Transferase</keyword>
<evidence type="ECO:0000256" key="6">
    <source>
        <dbReference type="ARBA" id="ARBA00023012"/>
    </source>
</evidence>
<keyword evidence="3" id="KW-0597">Phosphoprotein</keyword>
<dbReference type="EC" id="2.7.13.3" evidence="2"/>
<accession>A0AA41G284</accession>
<dbReference type="Pfam" id="PF02518">
    <property type="entry name" value="HATPase_c"/>
    <property type="match status" value="1"/>
</dbReference>
<comment type="catalytic activity">
    <reaction evidence="1">
        <text>ATP + protein L-histidine = ADP + protein N-phospho-L-histidine.</text>
        <dbReference type="EC" id="2.7.13.3"/>
    </reaction>
</comment>
<sequence length="620" mass="68930">MSDDQGDQESGEPLFEQSQRHVQVLFDHERNGDLLEAWLGETYTVETPTEPSLKPHVDLCLVDAAAFARHREAFDEWKRRSSPVFAPVLLVSEERVNERFDPADWQTIDGLYIIDDVVSVPVEKPVLHRRMENLLERRTLSQTLDSRYRHSEGRFSSLFATLPDPAFVADADGTLVVVNDAFRAVADIASDDAEGAEVASVDCFAADAARAVENCIDAAIAERPPAETEARLTTPDGQTRYVSLNADAVAVDGEQVVTVVLRDVSERKRVEAELRESEQRFRRIAENLDEMIWMLDEDGDLLYVSSGYENLTGRSSDDLAAETDPLATALDHVHRADAERVSGEFDAMLHEVAAGAADDAYHFEYRLRHADGTTRWAEASAYPVPAPHDASTRIVGIVDDITARKRRERELERQNARLEEFAGIVSHDLRNPLQVIDARLDLLDVPQEQHGYVEAIERATGRMERLIEDLLTLAREGETVSERRPTELDAVARRAWRTVNAPESSLRVEDDGVVEADASRLQQLFENLFRNSVEHGGPAEDLTVRVGTLGDGFYVEDTGPGIPADQQDRVFERGYSTQDNGTGFGLNIVDDIAAAHGWSIIATDTDEDGARFEVTGVSII</sequence>
<dbReference type="SUPFAM" id="SSF55874">
    <property type="entry name" value="ATPase domain of HSP90 chaperone/DNA topoisomerase II/histidine kinase"/>
    <property type="match status" value="1"/>
</dbReference>
<keyword evidence="5 10" id="KW-0418">Kinase</keyword>
<dbReference type="PROSITE" id="PS50113">
    <property type="entry name" value="PAC"/>
    <property type="match status" value="2"/>
</dbReference>
<dbReference type="Pfam" id="PF00512">
    <property type="entry name" value="HisKA"/>
    <property type="match status" value="1"/>
</dbReference>
<dbReference type="InterPro" id="IPR035965">
    <property type="entry name" value="PAS-like_dom_sf"/>
</dbReference>
<dbReference type="Proteomes" id="UP001166304">
    <property type="component" value="Unassembled WGS sequence"/>
</dbReference>
<organism evidence="10 11">
    <name type="scientific">Haloarcula salina</name>
    <dbReference type="NCBI Taxonomy" id="1429914"/>
    <lineage>
        <taxon>Archaea</taxon>
        <taxon>Methanobacteriati</taxon>
        <taxon>Methanobacteriota</taxon>
        <taxon>Stenosarchaea group</taxon>
        <taxon>Halobacteria</taxon>
        <taxon>Halobacteriales</taxon>
        <taxon>Haloarculaceae</taxon>
        <taxon>Haloarcula</taxon>
    </lineage>
</organism>
<evidence type="ECO:0000259" key="7">
    <source>
        <dbReference type="PROSITE" id="PS50109"/>
    </source>
</evidence>
<dbReference type="RefSeq" id="WP_162413657.1">
    <property type="nucleotide sequence ID" value="NZ_JAHQXE010000003.1"/>
</dbReference>
<dbReference type="PROSITE" id="PS50112">
    <property type="entry name" value="PAS"/>
    <property type="match status" value="2"/>
</dbReference>
<gene>
    <name evidence="10" type="ORF">KTS37_10200</name>
</gene>
<evidence type="ECO:0000313" key="10">
    <source>
        <dbReference type="EMBL" id="MBV0902159.1"/>
    </source>
</evidence>
<dbReference type="AlphaFoldDB" id="A0AA41G284"/>
<dbReference type="PANTHER" id="PTHR43711:SF1">
    <property type="entry name" value="HISTIDINE KINASE 1"/>
    <property type="match status" value="1"/>
</dbReference>
<evidence type="ECO:0000256" key="4">
    <source>
        <dbReference type="ARBA" id="ARBA00022679"/>
    </source>
</evidence>
<dbReference type="Gene3D" id="1.10.287.130">
    <property type="match status" value="1"/>
</dbReference>
<feature type="domain" description="PAS" evidence="8">
    <location>
        <begin position="151"/>
        <end position="223"/>
    </location>
</feature>
<keyword evidence="6" id="KW-0902">Two-component regulatory system</keyword>
<dbReference type="SUPFAM" id="SSF47384">
    <property type="entry name" value="Homodimeric domain of signal transducing histidine kinase"/>
    <property type="match status" value="1"/>
</dbReference>
<dbReference type="SMART" id="SM00387">
    <property type="entry name" value="HATPase_c"/>
    <property type="match status" value="1"/>
</dbReference>
<evidence type="ECO:0000313" key="11">
    <source>
        <dbReference type="Proteomes" id="UP001166304"/>
    </source>
</evidence>
<dbReference type="InterPro" id="IPR003661">
    <property type="entry name" value="HisK_dim/P_dom"/>
</dbReference>
<dbReference type="Gene3D" id="3.30.565.10">
    <property type="entry name" value="Histidine kinase-like ATPase, C-terminal domain"/>
    <property type="match status" value="1"/>
</dbReference>
<dbReference type="InterPro" id="IPR013655">
    <property type="entry name" value="PAS_fold_3"/>
</dbReference>